<evidence type="ECO:0000313" key="13">
    <source>
        <dbReference type="EMBL" id="OIK23124.1"/>
    </source>
</evidence>
<keyword evidence="7 11" id="KW-1133">Transmembrane helix</keyword>
<dbReference type="PANTHER" id="PTHR43221">
    <property type="entry name" value="PROTEASE HTPX"/>
    <property type="match status" value="1"/>
</dbReference>
<evidence type="ECO:0000256" key="4">
    <source>
        <dbReference type="ARBA" id="ARBA00022723"/>
    </source>
</evidence>
<dbReference type="CDD" id="cd07328">
    <property type="entry name" value="M48_Ste24p_like"/>
    <property type="match status" value="1"/>
</dbReference>
<comment type="caution">
    <text evidence="13">The sequence shown here is derived from an EMBL/GenBank/DDBJ whole genome shotgun (WGS) entry which is preliminary data.</text>
</comment>
<reference evidence="13" key="1">
    <citation type="submission" date="2016-10" db="EMBL/GenBank/DDBJ databases">
        <title>Genome sequence of Streptomyces malaysiense MUSC 136.</title>
        <authorList>
            <person name="Lee L.-H."/>
            <person name="Ser H.-L."/>
        </authorList>
    </citation>
    <scope>NUCLEOTIDE SEQUENCE [LARGE SCALE GENOMIC DNA]</scope>
    <source>
        <strain evidence="13">MUSC 136</strain>
    </source>
</reference>
<keyword evidence="3 11" id="KW-0812">Transmembrane</keyword>
<keyword evidence="2 10" id="KW-0645">Protease</keyword>
<comment type="similarity">
    <text evidence="10">Belongs to the peptidase M48 family.</text>
</comment>
<evidence type="ECO:0000256" key="8">
    <source>
        <dbReference type="ARBA" id="ARBA00023049"/>
    </source>
</evidence>
<dbReference type="EMBL" id="LBDA02000143">
    <property type="protein sequence ID" value="OIK23124.1"/>
    <property type="molecule type" value="Genomic_DNA"/>
</dbReference>
<protein>
    <recommendedName>
        <fullName evidence="12">Peptidase M48 domain-containing protein</fullName>
    </recommendedName>
</protein>
<evidence type="ECO:0000256" key="6">
    <source>
        <dbReference type="ARBA" id="ARBA00022833"/>
    </source>
</evidence>
<dbReference type="GO" id="GO:0046872">
    <property type="term" value="F:metal ion binding"/>
    <property type="evidence" value="ECO:0007669"/>
    <property type="project" value="UniProtKB-KW"/>
</dbReference>
<dbReference type="GO" id="GO:0004222">
    <property type="term" value="F:metalloendopeptidase activity"/>
    <property type="evidence" value="ECO:0007669"/>
    <property type="project" value="InterPro"/>
</dbReference>
<dbReference type="Gene3D" id="3.30.2010.10">
    <property type="entry name" value="Metalloproteases ('zincins'), catalytic domain"/>
    <property type="match status" value="1"/>
</dbReference>
<dbReference type="RefSeq" id="WP_046429293.1">
    <property type="nucleotide sequence ID" value="NZ_LBDA02000143.1"/>
</dbReference>
<accession>A0A1J4PS25</accession>
<name>A0A1J4PS25_9ACTN</name>
<evidence type="ECO:0000259" key="12">
    <source>
        <dbReference type="Pfam" id="PF01435"/>
    </source>
</evidence>
<evidence type="ECO:0000256" key="10">
    <source>
        <dbReference type="RuleBase" id="RU003983"/>
    </source>
</evidence>
<dbReference type="AlphaFoldDB" id="A0A1J4PS25"/>
<evidence type="ECO:0000256" key="3">
    <source>
        <dbReference type="ARBA" id="ARBA00022692"/>
    </source>
</evidence>
<keyword evidence="4" id="KW-0479">Metal-binding</keyword>
<keyword evidence="8 10" id="KW-0482">Metalloprotease</keyword>
<evidence type="ECO:0000256" key="2">
    <source>
        <dbReference type="ARBA" id="ARBA00022670"/>
    </source>
</evidence>
<evidence type="ECO:0000256" key="9">
    <source>
        <dbReference type="ARBA" id="ARBA00023136"/>
    </source>
</evidence>
<dbReference type="InterPro" id="IPR050083">
    <property type="entry name" value="HtpX_protease"/>
</dbReference>
<evidence type="ECO:0000256" key="7">
    <source>
        <dbReference type="ARBA" id="ARBA00022989"/>
    </source>
</evidence>
<feature type="domain" description="Peptidase M48" evidence="12">
    <location>
        <begin position="199"/>
        <end position="405"/>
    </location>
</feature>
<dbReference type="InterPro" id="IPR001915">
    <property type="entry name" value="Peptidase_M48"/>
</dbReference>
<evidence type="ECO:0000256" key="11">
    <source>
        <dbReference type="SAM" id="Phobius"/>
    </source>
</evidence>
<gene>
    <name evidence="13" type="ORF">VT52_034335</name>
</gene>
<keyword evidence="5 10" id="KW-0378">Hydrolase</keyword>
<feature type="transmembrane region" description="Helical" evidence="11">
    <location>
        <begin position="271"/>
        <end position="291"/>
    </location>
</feature>
<dbReference type="OrthoDB" id="7870694at2"/>
<keyword evidence="1" id="KW-1003">Cell membrane</keyword>
<keyword evidence="14" id="KW-1185">Reference proteome</keyword>
<dbReference type="GO" id="GO:0006508">
    <property type="term" value="P:proteolysis"/>
    <property type="evidence" value="ECO:0007669"/>
    <property type="project" value="UniProtKB-KW"/>
</dbReference>
<dbReference type="Proteomes" id="UP000034838">
    <property type="component" value="Unassembled WGS sequence"/>
</dbReference>
<comment type="cofactor">
    <cofactor evidence="10">
        <name>Zn(2+)</name>
        <dbReference type="ChEBI" id="CHEBI:29105"/>
    </cofactor>
    <text evidence="10">Binds 1 zinc ion per subunit.</text>
</comment>
<sequence length="440" mass="48306">MTTALSDETTTAEPCPACGSALTSDPRFTQWCQTCKWNAYPAATKARKRGDRFQRKLNRAAEERLYRRITQGGAELRSLDGSWIAAFALSGVVHLVTVALIGVGIALLTVPTWPLRLLGGFLLALAYLLRPRFGPSRKARRRMRVVNRDDAPSLYALSTRVAAELGTDPPSMIVVDGRYNASYRRIGLRRRPVLTLGLPLWETLSPVQRLALIGHELGHGANGDVRRSMWVGTALRSLEEWYHLFRPGSTRRRHLYAHRNRGGGAAHGAEMITAVLLGVFAELTLLAHWLLSRLTAMSGRRAEYLADEMAARLAGREATADLLRALTVANAVSLVRQKRRLATGTGRGAAVGQASSADLWTDLRAYVDSIPDSERTRRLLVSELDDSAVDTTHPPTHLRLAFVRQLPPTEPAIVLAATEMAAVDEELAFLRAAVAEQLSS</sequence>
<evidence type="ECO:0000313" key="14">
    <source>
        <dbReference type="Proteomes" id="UP000034838"/>
    </source>
</evidence>
<dbReference type="PANTHER" id="PTHR43221:SF2">
    <property type="entry name" value="PROTEASE HTPX HOMOLOG"/>
    <property type="match status" value="1"/>
</dbReference>
<feature type="transmembrane region" description="Helical" evidence="11">
    <location>
        <begin position="83"/>
        <end position="107"/>
    </location>
</feature>
<organism evidence="13 14">
    <name type="scientific">Streptomyces malaysiense</name>
    <dbReference type="NCBI Taxonomy" id="1428626"/>
    <lineage>
        <taxon>Bacteria</taxon>
        <taxon>Bacillati</taxon>
        <taxon>Actinomycetota</taxon>
        <taxon>Actinomycetes</taxon>
        <taxon>Kitasatosporales</taxon>
        <taxon>Streptomycetaceae</taxon>
        <taxon>Streptomyces</taxon>
    </lineage>
</organism>
<proteinExistence type="inferred from homology"/>
<keyword evidence="9 11" id="KW-0472">Membrane</keyword>
<evidence type="ECO:0000256" key="1">
    <source>
        <dbReference type="ARBA" id="ARBA00022475"/>
    </source>
</evidence>
<evidence type="ECO:0000256" key="5">
    <source>
        <dbReference type="ARBA" id="ARBA00022801"/>
    </source>
</evidence>
<keyword evidence="6 10" id="KW-0862">Zinc</keyword>
<dbReference type="Pfam" id="PF01435">
    <property type="entry name" value="Peptidase_M48"/>
    <property type="match status" value="1"/>
</dbReference>
<feature type="transmembrane region" description="Helical" evidence="11">
    <location>
        <begin position="113"/>
        <end position="133"/>
    </location>
</feature>